<gene>
    <name evidence="2" type="ORF">ALMOND_2B008873</name>
</gene>
<dbReference type="InterPro" id="IPR023213">
    <property type="entry name" value="CAT-like_dom_sf"/>
</dbReference>
<accession>A0A5E4EPL9</accession>
<dbReference type="Gene3D" id="3.30.559.10">
    <property type="entry name" value="Chloramphenicol acetyltransferase-like domain"/>
    <property type="match status" value="2"/>
</dbReference>
<dbReference type="AlphaFoldDB" id="A0A5E4EPL9"/>
<dbReference type="PANTHER" id="PTHR31642">
    <property type="entry name" value="TRICHOTHECENE 3-O-ACETYLTRANSFERASE"/>
    <property type="match status" value="1"/>
</dbReference>
<organism evidence="2 3">
    <name type="scientific">Prunus dulcis</name>
    <name type="common">Almond</name>
    <name type="synonym">Amygdalus dulcis</name>
    <dbReference type="NCBI Taxonomy" id="3755"/>
    <lineage>
        <taxon>Eukaryota</taxon>
        <taxon>Viridiplantae</taxon>
        <taxon>Streptophyta</taxon>
        <taxon>Embryophyta</taxon>
        <taxon>Tracheophyta</taxon>
        <taxon>Spermatophyta</taxon>
        <taxon>Magnoliopsida</taxon>
        <taxon>eudicotyledons</taxon>
        <taxon>Gunneridae</taxon>
        <taxon>Pentapetalae</taxon>
        <taxon>rosids</taxon>
        <taxon>fabids</taxon>
        <taxon>Rosales</taxon>
        <taxon>Rosaceae</taxon>
        <taxon>Amygdaloideae</taxon>
        <taxon>Amygdaleae</taxon>
        <taxon>Prunus</taxon>
    </lineage>
</organism>
<name>A0A5E4EPL9_PRUDU</name>
<dbReference type="Gramene" id="VVA15808">
    <property type="protein sequence ID" value="VVA15808"/>
    <property type="gene ID" value="Prudul26B008873"/>
</dbReference>
<evidence type="ECO:0000313" key="3">
    <source>
        <dbReference type="Proteomes" id="UP000327085"/>
    </source>
</evidence>
<dbReference type="EMBL" id="CABIKO010000016">
    <property type="protein sequence ID" value="VVA15808.1"/>
    <property type="molecule type" value="Genomic_DNA"/>
</dbReference>
<dbReference type="OMA" id="KGAPCME"/>
<dbReference type="InterPro" id="IPR050317">
    <property type="entry name" value="Plant_Fungal_Acyltransferase"/>
</dbReference>
<comment type="similarity">
    <text evidence="1">Belongs to the plant acyltransferase family.</text>
</comment>
<sequence length="439" mass="48775">MENVKLVEKVVIAPEKPKQPRRLFLSNIDLGLVVYQETVIFFDPPSNGMSFSEAYHSLFRTLGPLLAEYDFLAGRLVPSLEDSNRFEIECNGAGVVVAAARTETKLDELGELLVPKKEFRQFVSFLLQEDEEMDLKDMPLVSFQFTQLGCGSLVFASRFNHCAVDGVAVREFEANLAALTRGGNLVIQPNADRIMFKARNPPNISFPHFEYSKATDRTGIFTVRGMSGTNMKLSTTLNPTRLIYLFQDRIASLKKAALKDGRLKSCTSFQVVAAMTWKARSIAVDIPDEKISTILIPVDVHKRVVPPAPPGFAGNALVPAFAHATVKELKEEDDSSLVRKVQEGVERLEDEYVRSGIDWLEVNKGVPCEEDSFSLVSWWELGIEHGEFSWGKVKCATSVLLKPGLVMLLPGPEGKGGLSICLELPDDQMELFCRLMLGE</sequence>
<dbReference type="GO" id="GO:0016747">
    <property type="term" value="F:acyltransferase activity, transferring groups other than amino-acyl groups"/>
    <property type="evidence" value="ECO:0007669"/>
    <property type="project" value="TreeGrafter"/>
</dbReference>
<dbReference type="PANTHER" id="PTHR31642:SF217">
    <property type="entry name" value="OMEGA-HYDROXYPALMITATE O-FERULOYL TRANSFERASE-LIKE ISOFORM X1"/>
    <property type="match status" value="1"/>
</dbReference>
<evidence type="ECO:0000313" key="2">
    <source>
        <dbReference type="EMBL" id="VVA15808.1"/>
    </source>
</evidence>
<evidence type="ECO:0000256" key="1">
    <source>
        <dbReference type="ARBA" id="ARBA00009861"/>
    </source>
</evidence>
<dbReference type="Proteomes" id="UP000327085">
    <property type="component" value="Chromosome 8"/>
</dbReference>
<reference evidence="3" key="1">
    <citation type="journal article" date="2020" name="Plant J.">
        <title>Transposons played a major role in the diversification between the closely related almond and peach genomes: results from the almond genome sequence.</title>
        <authorList>
            <person name="Alioto T."/>
            <person name="Alexiou K.G."/>
            <person name="Bardil A."/>
            <person name="Barteri F."/>
            <person name="Castanera R."/>
            <person name="Cruz F."/>
            <person name="Dhingra A."/>
            <person name="Duval H."/>
            <person name="Fernandez I Marti A."/>
            <person name="Frias L."/>
            <person name="Galan B."/>
            <person name="Garcia J.L."/>
            <person name="Howad W."/>
            <person name="Gomez-Garrido J."/>
            <person name="Gut M."/>
            <person name="Julca I."/>
            <person name="Morata J."/>
            <person name="Puigdomenech P."/>
            <person name="Ribeca P."/>
            <person name="Rubio Cabetas M.J."/>
            <person name="Vlasova A."/>
            <person name="Wirthensohn M."/>
            <person name="Garcia-Mas J."/>
            <person name="Gabaldon T."/>
            <person name="Casacuberta J.M."/>
            <person name="Arus P."/>
        </authorList>
    </citation>
    <scope>NUCLEOTIDE SEQUENCE [LARGE SCALE GENOMIC DNA]</scope>
    <source>
        <strain evidence="3">cv. Texas</strain>
    </source>
</reference>
<dbReference type="InParanoid" id="A0A5E4EPL9"/>
<proteinExistence type="inferred from homology"/>
<dbReference type="Pfam" id="PF02458">
    <property type="entry name" value="Transferase"/>
    <property type="match status" value="1"/>
</dbReference>
<protein>
    <submittedName>
        <fullName evidence="2">PREDICTED: omega-hydroxypalmitate O-feruloyl</fullName>
    </submittedName>
</protein>